<dbReference type="SUPFAM" id="SSF55729">
    <property type="entry name" value="Acyl-CoA N-acyltransferases (Nat)"/>
    <property type="match status" value="1"/>
</dbReference>
<protein>
    <submittedName>
        <fullName evidence="3">GNAT family N-acetyltransferase</fullName>
    </submittedName>
</protein>
<dbReference type="PANTHER" id="PTHR13947">
    <property type="entry name" value="GNAT FAMILY N-ACETYLTRANSFERASE"/>
    <property type="match status" value="1"/>
</dbReference>
<dbReference type="AlphaFoldDB" id="A0AAE9XFH1"/>
<reference evidence="3" key="1">
    <citation type="submission" date="2023-01" db="EMBL/GenBank/DDBJ databases">
        <title>Oxazolidinone resistance genes in florfenicol resistant enterococci from beef cattle and veal calves at slaughter.</title>
        <authorList>
            <person name="Biggel M."/>
        </authorList>
    </citation>
    <scope>NUCLEOTIDE SEQUENCE</scope>
    <source>
        <strain evidence="3">K204-1</strain>
    </source>
</reference>
<evidence type="ECO:0000313" key="4">
    <source>
        <dbReference type="Proteomes" id="UP001179600"/>
    </source>
</evidence>
<dbReference type="InterPro" id="IPR016181">
    <property type="entry name" value="Acyl_CoA_acyltransferase"/>
</dbReference>
<dbReference type="PROSITE" id="PS51186">
    <property type="entry name" value="GNAT"/>
    <property type="match status" value="1"/>
</dbReference>
<evidence type="ECO:0000256" key="1">
    <source>
        <dbReference type="ARBA" id="ARBA00022679"/>
    </source>
</evidence>
<dbReference type="Proteomes" id="UP001179600">
    <property type="component" value="Chromosome"/>
</dbReference>
<name>A0AAE9XFH1_9ENTE</name>
<keyword evidence="1" id="KW-0808">Transferase</keyword>
<gene>
    <name evidence="3" type="ORF">PML95_08245</name>
</gene>
<dbReference type="CDD" id="cd04301">
    <property type="entry name" value="NAT_SF"/>
    <property type="match status" value="1"/>
</dbReference>
<dbReference type="PANTHER" id="PTHR13947:SF37">
    <property type="entry name" value="LD18367P"/>
    <property type="match status" value="1"/>
</dbReference>
<evidence type="ECO:0000259" key="2">
    <source>
        <dbReference type="PROSITE" id="PS51186"/>
    </source>
</evidence>
<dbReference type="InterPro" id="IPR000182">
    <property type="entry name" value="GNAT_dom"/>
</dbReference>
<dbReference type="GO" id="GO:0008080">
    <property type="term" value="F:N-acetyltransferase activity"/>
    <property type="evidence" value="ECO:0007669"/>
    <property type="project" value="InterPro"/>
</dbReference>
<accession>A0AAE9XFH1</accession>
<dbReference type="Gene3D" id="3.40.630.30">
    <property type="match status" value="1"/>
</dbReference>
<dbReference type="InterPro" id="IPR050769">
    <property type="entry name" value="NAT_camello-type"/>
</dbReference>
<sequence>MAIKMKTIQWQSKEYYEGIALRNQHLNQPSGLTLITDAPIQEELAIHLAAIIDQRVVGTLFLDNTDRENTAQIKQVAVSDAYRGMKIGQSLMAYAELIARQQGYEEIFLTARESAWLFYEKLGYESSGNTFIKSQGLILKPYIKRLQ</sequence>
<feature type="domain" description="N-acetyltransferase" evidence="2">
    <location>
        <begin position="3"/>
        <end position="147"/>
    </location>
</feature>
<organism evidence="3 4">
    <name type="scientific">Vagococcus lutrae</name>
    <dbReference type="NCBI Taxonomy" id="81947"/>
    <lineage>
        <taxon>Bacteria</taxon>
        <taxon>Bacillati</taxon>
        <taxon>Bacillota</taxon>
        <taxon>Bacilli</taxon>
        <taxon>Lactobacillales</taxon>
        <taxon>Enterococcaceae</taxon>
        <taxon>Vagococcus</taxon>
    </lineage>
</organism>
<dbReference type="EMBL" id="CP116507">
    <property type="protein sequence ID" value="WCG22377.1"/>
    <property type="molecule type" value="Genomic_DNA"/>
</dbReference>
<proteinExistence type="predicted"/>
<dbReference type="RefSeq" id="WP_023605611.1">
    <property type="nucleotide sequence ID" value="NZ_BKBT01000001.1"/>
</dbReference>
<evidence type="ECO:0000313" key="3">
    <source>
        <dbReference type="EMBL" id="WCG22377.1"/>
    </source>
</evidence>
<dbReference type="Pfam" id="PF00583">
    <property type="entry name" value="Acetyltransf_1"/>
    <property type="match status" value="1"/>
</dbReference>